<comment type="caution">
    <text evidence="2">The sequence shown here is derived from an EMBL/GenBank/DDBJ whole genome shotgun (WGS) entry which is preliminary data.</text>
</comment>
<feature type="transmembrane region" description="Helical" evidence="1">
    <location>
        <begin position="112"/>
        <end position="133"/>
    </location>
</feature>
<evidence type="ECO:0008006" key="4">
    <source>
        <dbReference type="Google" id="ProtNLM"/>
    </source>
</evidence>
<gene>
    <name evidence="2" type="ORF">PQG45_07230</name>
</gene>
<protein>
    <recommendedName>
        <fullName evidence="4">Rod shape-determining protein MreD</fullName>
    </recommendedName>
</protein>
<keyword evidence="1" id="KW-0812">Transmembrane</keyword>
<name>A0ABU3TSH6_9BACT</name>
<proteinExistence type="predicted"/>
<dbReference type="EMBL" id="JAVNWW010000002">
    <property type="protein sequence ID" value="MDU0808823.1"/>
    <property type="molecule type" value="Genomic_DNA"/>
</dbReference>
<reference evidence="2 3" key="1">
    <citation type="submission" date="2023-09" db="EMBL/GenBank/DDBJ databases">
        <title>Aquirufa genomes.</title>
        <authorList>
            <person name="Pitt A."/>
        </authorList>
    </citation>
    <scope>NUCLEOTIDE SEQUENCE [LARGE SCALE GENOMIC DNA]</scope>
    <source>
        <strain evidence="2 3">LEOWEIH-7C</strain>
    </source>
</reference>
<evidence type="ECO:0000313" key="2">
    <source>
        <dbReference type="EMBL" id="MDU0808823.1"/>
    </source>
</evidence>
<keyword evidence="3" id="KW-1185">Reference proteome</keyword>
<evidence type="ECO:0000256" key="1">
    <source>
        <dbReference type="SAM" id="Phobius"/>
    </source>
</evidence>
<dbReference type="Proteomes" id="UP001249959">
    <property type="component" value="Unassembled WGS sequence"/>
</dbReference>
<feature type="transmembrane region" description="Helical" evidence="1">
    <location>
        <begin position="12"/>
        <end position="40"/>
    </location>
</feature>
<accession>A0ABU3TSH6</accession>
<keyword evidence="1" id="KW-0472">Membrane</keyword>
<sequence>MNFTFNYKWFFSVVFAIAIQVLFLRDIAIANVAFCFIYTWFLVKAPMQTNPLLLLLGAMSVGWLIDIFYNTHGMHAFACVLVAWLRPVYFRILTPANGYDERSSISLAEMKWLWFFPYLFLVLMSHHLLLFTLEAGDWTLIGYSVLKALSSTLLGMAVFGILEFFNRPE</sequence>
<organism evidence="2 3">
    <name type="scientific">Aquirufa regiilacus</name>
    <dbReference type="NCBI Taxonomy" id="3024868"/>
    <lineage>
        <taxon>Bacteria</taxon>
        <taxon>Pseudomonadati</taxon>
        <taxon>Bacteroidota</taxon>
        <taxon>Cytophagia</taxon>
        <taxon>Cytophagales</taxon>
        <taxon>Flectobacillaceae</taxon>
        <taxon>Aquirufa</taxon>
    </lineage>
</organism>
<dbReference type="RefSeq" id="WP_316070566.1">
    <property type="nucleotide sequence ID" value="NZ_JAVNWW010000002.1"/>
</dbReference>
<keyword evidence="1" id="KW-1133">Transmembrane helix</keyword>
<feature type="transmembrane region" description="Helical" evidence="1">
    <location>
        <begin position="145"/>
        <end position="165"/>
    </location>
</feature>
<evidence type="ECO:0000313" key="3">
    <source>
        <dbReference type="Proteomes" id="UP001249959"/>
    </source>
</evidence>